<feature type="domain" description="TAR DNA-binding protein 43 N-terminal" evidence="2">
    <location>
        <begin position="25"/>
        <end position="89"/>
    </location>
</feature>
<protein>
    <recommendedName>
        <fullName evidence="2">TAR DNA-binding protein 43 N-terminal domain-containing protein</fullName>
    </recommendedName>
</protein>
<evidence type="ECO:0000256" key="1">
    <source>
        <dbReference type="SAM" id="Phobius"/>
    </source>
</evidence>
<name>A0A6V7UXL9_MELEN</name>
<evidence type="ECO:0000313" key="4">
    <source>
        <dbReference type="Proteomes" id="UP000580250"/>
    </source>
</evidence>
<proteinExistence type="predicted"/>
<dbReference type="Pfam" id="PF18694">
    <property type="entry name" value="TDP-43_N"/>
    <property type="match status" value="1"/>
</dbReference>
<feature type="transmembrane region" description="Helical" evidence="1">
    <location>
        <begin position="102"/>
        <end position="124"/>
    </location>
</feature>
<dbReference type="InterPro" id="IPR041105">
    <property type="entry name" value="TDP-43_N"/>
</dbReference>
<evidence type="ECO:0000259" key="2">
    <source>
        <dbReference type="Pfam" id="PF18694"/>
    </source>
</evidence>
<dbReference type="AlphaFoldDB" id="A0A6V7UXL9"/>
<sequence length="176" mass="19650">MVEESSTVVKQISVQVPAYLGLSSKTILIQLDGDRTLLQTTLDRHFPGARALTYKSYLDHKIHSVYFDYTKLSFMLPPVAEVVDDTYLVYVNRFITSDVPNITTIILIVLVLILIFVVIFTHGSHTTDFSLFTGALSAWAGLAGICLALLGFVFFVYDNVKAVLEKVSKIEKKLDN</sequence>
<accession>A0A6V7UXL9</accession>
<feature type="transmembrane region" description="Helical" evidence="1">
    <location>
        <begin position="136"/>
        <end position="157"/>
    </location>
</feature>
<comment type="caution">
    <text evidence="3">The sequence shown here is derived from an EMBL/GenBank/DDBJ whole genome shotgun (WGS) entry which is preliminary data.</text>
</comment>
<keyword evidence="1" id="KW-1133">Transmembrane helix</keyword>
<gene>
    <name evidence="3" type="ORF">MENT_LOCUS18647</name>
</gene>
<dbReference type="EMBL" id="CAJEWN010000126">
    <property type="protein sequence ID" value="CAD2167362.1"/>
    <property type="molecule type" value="Genomic_DNA"/>
</dbReference>
<keyword evidence="1" id="KW-0472">Membrane</keyword>
<dbReference type="Proteomes" id="UP000580250">
    <property type="component" value="Unassembled WGS sequence"/>
</dbReference>
<organism evidence="3 4">
    <name type="scientific">Meloidogyne enterolobii</name>
    <name type="common">Root-knot nematode worm</name>
    <name type="synonym">Meloidogyne mayaguensis</name>
    <dbReference type="NCBI Taxonomy" id="390850"/>
    <lineage>
        <taxon>Eukaryota</taxon>
        <taxon>Metazoa</taxon>
        <taxon>Ecdysozoa</taxon>
        <taxon>Nematoda</taxon>
        <taxon>Chromadorea</taxon>
        <taxon>Rhabditida</taxon>
        <taxon>Tylenchina</taxon>
        <taxon>Tylenchomorpha</taxon>
        <taxon>Tylenchoidea</taxon>
        <taxon>Meloidogynidae</taxon>
        <taxon>Meloidogyninae</taxon>
        <taxon>Meloidogyne</taxon>
    </lineage>
</organism>
<keyword evidence="1" id="KW-0812">Transmembrane</keyword>
<reference evidence="3 4" key="1">
    <citation type="submission" date="2020-08" db="EMBL/GenBank/DDBJ databases">
        <authorList>
            <person name="Koutsovoulos G."/>
            <person name="Danchin GJ E."/>
        </authorList>
    </citation>
    <scope>NUCLEOTIDE SEQUENCE [LARGE SCALE GENOMIC DNA]</scope>
</reference>
<evidence type="ECO:0000313" key="3">
    <source>
        <dbReference type="EMBL" id="CAD2167362.1"/>
    </source>
</evidence>